<accession>A0A926GEJ9</accession>
<dbReference type="Proteomes" id="UP000608594">
    <property type="component" value="Unassembled WGS sequence"/>
</dbReference>
<protein>
    <recommendedName>
        <fullName evidence="4">YHS domain-containing protein</fullName>
    </recommendedName>
</protein>
<keyword evidence="3" id="KW-1185">Reference proteome</keyword>
<dbReference type="AlphaFoldDB" id="A0A926GEJ9"/>
<sequence>MKNLLILFFLSFASALPAAAQDWALEGFDPVGYIRQNQALPGRSDIATMWKGKVWHFASEENRARFEADPRTYTPVFDGYCPVELSKGRFLIGDPNYFVVIDHRIYLLRSRAAQREFSRDTGPILSRAHSVWQSR</sequence>
<dbReference type="RefSeq" id="WP_187794245.1">
    <property type="nucleotide sequence ID" value="NZ_JACOQL010000004.1"/>
</dbReference>
<evidence type="ECO:0000256" key="1">
    <source>
        <dbReference type="SAM" id="SignalP"/>
    </source>
</evidence>
<keyword evidence="1" id="KW-0732">Signal</keyword>
<dbReference type="EMBL" id="JACOQL010000004">
    <property type="protein sequence ID" value="MBC9247740.1"/>
    <property type="molecule type" value="Genomic_DNA"/>
</dbReference>
<feature type="signal peptide" evidence="1">
    <location>
        <begin position="1"/>
        <end position="20"/>
    </location>
</feature>
<comment type="caution">
    <text evidence="2">The sequence shown here is derived from an EMBL/GenBank/DDBJ whole genome shotgun (WGS) entry which is preliminary data.</text>
</comment>
<dbReference type="NCBIfam" id="NF041384">
    <property type="entry name" value="YHS_seleno_dom"/>
    <property type="match status" value="1"/>
</dbReference>
<evidence type="ECO:0000313" key="3">
    <source>
        <dbReference type="Proteomes" id="UP000608594"/>
    </source>
</evidence>
<reference evidence="2" key="1">
    <citation type="submission" date="2020-08" db="EMBL/GenBank/DDBJ databases">
        <title>Paracoccus amoyensis sp. nov., isolated from the surface seawater at coast of Xiamen, Fujian.</title>
        <authorList>
            <person name="Lyu L."/>
        </authorList>
    </citation>
    <scope>NUCLEOTIDE SEQUENCE</scope>
    <source>
        <strain evidence="2">11-3</strain>
    </source>
</reference>
<evidence type="ECO:0000313" key="2">
    <source>
        <dbReference type="EMBL" id="MBC9247740.1"/>
    </source>
</evidence>
<organism evidence="2 3">
    <name type="scientific">Paracoccus amoyensis</name>
    <dbReference type="NCBI Taxonomy" id="2760093"/>
    <lineage>
        <taxon>Bacteria</taxon>
        <taxon>Pseudomonadati</taxon>
        <taxon>Pseudomonadota</taxon>
        <taxon>Alphaproteobacteria</taxon>
        <taxon>Rhodobacterales</taxon>
        <taxon>Paracoccaceae</taxon>
        <taxon>Paracoccus</taxon>
    </lineage>
</organism>
<gene>
    <name evidence="2" type="ORF">H4P12_13735</name>
</gene>
<feature type="chain" id="PRO_5037272587" description="YHS domain-containing protein" evidence="1">
    <location>
        <begin position="21"/>
        <end position="135"/>
    </location>
</feature>
<evidence type="ECO:0008006" key="4">
    <source>
        <dbReference type="Google" id="ProtNLM"/>
    </source>
</evidence>
<proteinExistence type="predicted"/>
<name>A0A926GEJ9_9RHOB</name>